<gene>
    <name evidence="3" type="primary">Dnah17_3</name>
    <name evidence="3" type="ORF">CRYSOU_R15512</name>
</gene>
<dbReference type="GO" id="GO:0045505">
    <property type="term" value="F:dynein intermediate chain binding"/>
    <property type="evidence" value="ECO:0007669"/>
    <property type="project" value="InterPro"/>
</dbReference>
<reference evidence="3 4" key="1">
    <citation type="submission" date="2019-09" db="EMBL/GenBank/DDBJ databases">
        <title>Bird 10,000 Genomes (B10K) Project - Family phase.</title>
        <authorList>
            <person name="Zhang G."/>
        </authorList>
    </citation>
    <scope>NUCLEOTIDE SEQUENCE [LARGE SCALE GENOMIC DNA]</scope>
    <source>
        <strain evidence="3">B10K-MSB-42743</strain>
        <tissue evidence="3">Heart</tissue>
    </source>
</reference>
<feature type="domain" description="Dynein heavy chain coiled coil stalk" evidence="2">
    <location>
        <begin position="36"/>
        <end position="89"/>
    </location>
</feature>
<proteinExistence type="predicted"/>
<dbReference type="OrthoDB" id="447173at2759"/>
<dbReference type="Pfam" id="PF12777">
    <property type="entry name" value="MT"/>
    <property type="match status" value="1"/>
</dbReference>
<name>A0A7K4KPI6_9AVES</name>
<dbReference type="PANTHER" id="PTHR46532">
    <property type="entry name" value="MALE FERTILITY FACTOR KL5"/>
    <property type="match status" value="1"/>
</dbReference>
<protein>
    <submittedName>
        <fullName evidence="3">DYH17 protein</fullName>
    </submittedName>
</protein>
<dbReference type="AlphaFoldDB" id="A0A7K4KPI6"/>
<dbReference type="GO" id="GO:0051959">
    <property type="term" value="F:dynein light intermediate chain binding"/>
    <property type="evidence" value="ECO:0007669"/>
    <property type="project" value="InterPro"/>
</dbReference>
<evidence type="ECO:0000256" key="1">
    <source>
        <dbReference type="SAM" id="MobiDB-lite"/>
    </source>
</evidence>
<sequence>AKSGAGSAALPHVSRVNRDVGSSWSAPSRGRRGALLSLSRPYQSDPNFDPESILSKSTAAAGLCSWCLNIVRFYEVYCDVAPKRQALEE</sequence>
<dbReference type="PANTHER" id="PTHR46532:SF11">
    <property type="entry name" value="DYNEIN AXONEMAL HEAVY CHAIN 12"/>
    <property type="match status" value="1"/>
</dbReference>
<evidence type="ECO:0000313" key="3">
    <source>
        <dbReference type="EMBL" id="NWI17568.1"/>
    </source>
</evidence>
<dbReference type="Proteomes" id="UP000545332">
    <property type="component" value="Unassembled WGS sequence"/>
</dbReference>
<dbReference type="InterPro" id="IPR024743">
    <property type="entry name" value="Dynein_HC_stalk"/>
</dbReference>
<feature type="non-terminal residue" evidence="3">
    <location>
        <position position="89"/>
    </location>
</feature>
<keyword evidence="4" id="KW-1185">Reference proteome</keyword>
<comment type="caution">
    <text evidence="3">The sequence shown here is derived from an EMBL/GenBank/DDBJ whole genome shotgun (WGS) entry which is preliminary data.</text>
</comment>
<dbReference type="EMBL" id="VWPX01014553">
    <property type="protein sequence ID" value="NWI17568.1"/>
    <property type="molecule type" value="Genomic_DNA"/>
</dbReference>
<accession>A0A7K4KPI6</accession>
<organism evidence="3 4">
    <name type="scientific">Crypturellus soui</name>
    <dbReference type="NCBI Taxonomy" id="458187"/>
    <lineage>
        <taxon>Eukaryota</taxon>
        <taxon>Metazoa</taxon>
        <taxon>Chordata</taxon>
        <taxon>Craniata</taxon>
        <taxon>Vertebrata</taxon>
        <taxon>Euteleostomi</taxon>
        <taxon>Archelosauria</taxon>
        <taxon>Archosauria</taxon>
        <taxon>Dinosauria</taxon>
        <taxon>Saurischia</taxon>
        <taxon>Theropoda</taxon>
        <taxon>Coelurosauria</taxon>
        <taxon>Aves</taxon>
        <taxon>Palaeognathae</taxon>
        <taxon>Tinamiformes</taxon>
        <taxon>Tinamidae</taxon>
        <taxon>Crypturellus</taxon>
    </lineage>
</organism>
<dbReference type="GO" id="GO:0007018">
    <property type="term" value="P:microtubule-based movement"/>
    <property type="evidence" value="ECO:0007669"/>
    <property type="project" value="InterPro"/>
</dbReference>
<evidence type="ECO:0000313" key="4">
    <source>
        <dbReference type="Proteomes" id="UP000545332"/>
    </source>
</evidence>
<dbReference type="InterPro" id="IPR026983">
    <property type="entry name" value="DHC"/>
</dbReference>
<dbReference type="Gene3D" id="1.20.920.60">
    <property type="match status" value="1"/>
</dbReference>
<feature type="non-terminal residue" evidence="3">
    <location>
        <position position="1"/>
    </location>
</feature>
<dbReference type="GO" id="GO:0005858">
    <property type="term" value="C:axonemal dynein complex"/>
    <property type="evidence" value="ECO:0007669"/>
    <property type="project" value="TreeGrafter"/>
</dbReference>
<evidence type="ECO:0000259" key="2">
    <source>
        <dbReference type="Pfam" id="PF12777"/>
    </source>
</evidence>
<feature type="region of interest" description="Disordered" evidence="1">
    <location>
        <begin position="1"/>
        <end position="30"/>
    </location>
</feature>